<feature type="transmembrane region" description="Helical" evidence="16">
    <location>
        <begin position="686"/>
        <end position="708"/>
    </location>
</feature>
<comment type="similarity">
    <text evidence="16">Belongs to the TRAFAC class TrmE-Era-EngA-EngB-Septin-like GTPase superfamily. FeoB GTPase (TC 9.A.8) family.</text>
</comment>
<evidence type="ECO:0000256" key="16">
    <source>
        <dbReference type="RuleBase" id="RU362098"/>
    </source>
</evidence>
<evidence type="ECO:0000256" key="7">
    <source>
        <dbReference type="ARBA" id="ARBA00022741"/>
    </source>
</evidence>
<evidence type="ECO:0000256" key="15">
    <source>
        <dbReference type="PIRSR" id="PIRSR603373-2"/>
    </source>
</evidence>
<dbReference type="NCBIfam" id="TIGR00231">
    <property type="entry name" value="small_GTP"/>
    <property type="match status" value="1"/>
</dbReference>
<evidence type="ECO:0000256" key="13">
    <source>
        <dbReference type="NCBIfam" id="TIGR00437"/>
    </source>
</evidence>
<feature type="transmembrane region" description="Helical" evidence="16">
    <location>
        <begin position="457"/>
        <end position="475"/>
    </location>
</feature>
<dbReference type="SUPFAM" id="SSF52540">
    <property type="entry name" value="P-loop containing nucleoside triphosphate hydrolases"/>
    <property type="match status" value="1"/>
</dbReference>
<keyword evidence="9 16" id="KW-0408">Iron</keyword>
<keyword evidence="3" id="KW-1003">Cell membrane</keyword>
<dbReference type="CDD" id="cd01879">
    <property type="entry name" value="FeoB"/>
    <property type="match status" value="1"/>
</dbReference>
<evidence type="ECO:0000256" key="5">
    <source>
        <dbReference type="ARBA" id="ARBA00022519"/>
    </source>
</evidence>
<dbReference type="InterPro" id="IPR041069">
    <property type="entry name" value="FeoB_Cyto"/>
</dbReference>
<dbReference type="InterPro" id="IPR027417">
    <property type="entry name" value="P-loop_NTPase"/>
</dbReference>
<keyword evidence="11 14" id="KW-0342">GTP-binding</keyword>
<dbReference type="PRINTS" id="PR00326">
    <property type="entry name" value="GTP1OBG"/>
</dbReference>
<feature type="binding site" evidence="14">
    <location>
        <begin position="57"/>
        <end position="60"/>
    </location>
    <ligand>
        <name>GTP</name>
        <dbReference type="ChEBI" id="CHEBI:37565"/>
        <label>1</label>
    </ligand>
</feature>
<feature type="transmembrane region" description="Helical" evidence="16">
    <location>
        <begin position="399"/>
        <end position="417"/>
    </location>
</feature>
<dbReference type="InterPro" id="IPR030389">
    <property type="entry name" value="G_FEOB_dom"/>
</dbReference>
<proteinExistence type="inferred from homology"/>
<evidence type="ECO:0000256" key="6">
    <source>
        <dbReference type="ARBA" id="ARBA00022692"/>
    </source>
</evidence>
<keyword evidence="5" id="KW-0997">Cell inner membrane</keyword>
<evidence type="ECO:0000256" key="8">
    <source>
        <dbReference type="ARBA" id="ARBA00022989"/>
    </source>
</evidence>
<sequence length="718" mass="79182">MNKGITVALAGNPNSGKTTLFNRLTGMRQHVGNYPGVTVEKKEGSVTFRGYNIQVVDLPGIYGLTAYSLDELVTRNFLIEEKPDVVVSVVDASNLERSLYLATQLMELSSHVIVALNMADTAAELGFHIDQALLSKLFGVPIVFTVATKNEGIEKLLEEAVNLFEEKDRSESAVIRYGEEIEHELDMLQALLSRDPTLATKYPPRWLALKMLEDDRELVSKVEKTPHAETIIRQAQKSRHHLHTIFGDTSDVLIAERRYGFISGACSEAVKRSYEIRHSVSDKIDSILLSRALGLPVFLMVMWALFRFTFTLSEPIVGWLEAGQGFLADAAGKFLPYHYGICSFVTEGVIGGVGSVLVFIPVVSLLFLALAFLEDSGYMARGAFIMDRFMHAMGLHGRSFVPMILGFGCNVPAIMAARTIESKKDRLTTILIIPFMSCAARLPVYGLFIGAFFPERIGGNVLFSLYLVGIAVGVVSSRVFRKHLFPGEGVPFVMELPPYRMPTAAGLLIHMWGRVVLYVKKAGTVILAGTLVVWFLSNFPRTAQYPNKYNAFAEGTPHGQEMAVDLQQRMELEKMEQSYAGKIGKTIAPVLRPLGFDDWRVAVGLTGGIVAKEIIVGILGTLYEAGKTDRSGKNPLALRDALQGQVRADGSKMYSPLAAYSLMVFVLLYAPCLATIAVIRKETGTWRWPLFSIFYTTSMAWVAAFVVYQGGRLLEIGG</sequence>
<evidence type="ECO:0000256" key="14">
    <source>
        <dbReference type="PIRSR" id="PIRSR603373-1"/>
    </source>
</evidence>
<keyword evidence="6 16" id="KW-0812">Transmembrane</keyword>
<keyword evidence="15" id="KW-0479">Metal-binding</keyword>
<evidence type="ECO:0000256" key="3">
    <source>
        <dbReference type="ARBA" id="ARBA00022475"/>
    </source>
</evidence>
<evidence type="ECO:0000313" key="18">
    <source>
        <dbReference type="EMBL" id="NLW35610.1"/>
    </source>
</evidence>
<evidence type="ECO:0000256" key="1">
    <source>
        <dbReference type="ARBA" id="ARBA00004429"/>
    </source>
</evidence>
<dbReference type="PROSITE" id="PS51711">
    <property type="entry name" value="G_FEOB"/>
    <property type="match status" value="1"/>
</dbReference>
<feature type="binding site" evidence="15">
    <location>
        <position position="22"/>
    </location>
    <ligand>
        <name>Mg(2+)</name>
        <dbReference type="ChEBI" id="CHEBI:18420"/>
        <label>1</label>
    </ligand>
</feature>
<dbReference type="PANTHER" id="PTHR43185">
    <property type="entry name" value="FERROUS IRON TRANSPORT PROTEIN B"/>
    <property type="match status" value="1"/>
</dbReference>
<feature type="transmembrane region" description="Helical" evidence="16">
    <location>
        <begin position="349"/>
        <end position="373"/>
    </location>
</feature>
<dbReference type="GO" id="GO:0046872">
    <property type="term" value="F:metal ion binding"/>
    <property type="evidence" value="ECO:0007669"/>
    <property type="project" value="UniProtKB-KW"/>
</dbReference>
<feature type="transmembrane region" description="Helical" evidence="16">
    <location>
        <begin position="429"/>
        <end position="451"/>
    </location>
</feature>
<evidence type="ECO:0000256" key="12">
    <source>
        <dbReference type="ARBA" id="ARBA00023136"/>
    </source>
</evidence>
<comment type="subcellular location">
    <subcellularLocation>
        <location evidence="1 16">Cell inner membrane</location>
        <topology evidence="1 16">Multi-pass membrane protein</topology>
    </subcellularLocation>
</comment>
<dbReference type="InterPro" id="IPR050860">
    <property type="entry name" value="FeoB_GTPase"/>
</dbReference>
<feature type="transmembrane region" description="Helical" evidence="16">
    <location>
        <begin position="657"/>
        <end position="680"/>
    </location>
</feature>
<dbReference type="Proteomes" id="UP000777265">
    <property type="component" value="Unassembled WGS sequence"/>
</dbReference>
<reference evidence="18" key="1">
    <citation type="journal article" date="2020" name="Biotechnol. Biofuels">
        <title>New insights from the biogas microbiome by comprehensive genome-resolved metagenomics of nearly 1600 species originating from multiple anaerobic digesters.</title>
        <authorList>
            <person name="Campanaro S."/>
            <person name="Treu L."/>
            <person name="Rodriguez-R L.M."/>
            <person name="Kovalovszki A."/>
            <person name="Ziels R.M."/>
            <person name="Maus I."/>
            <person name="Zhu X."/>
            <person name="Kougias P.G."/>
            <person name="Basile A."/>
            <person name="Luo G."/>
            <person name="Schluter A."/>
            <person name="Konstantinidis K.T."/>
            <person name="Angelidaki I."/>
        </authorList>
    </citation>
    <scope>NUCLEOTIDE SEQUENCE</scope>
    <source>
        <strain evidence="18">AS06rmzACSIP_7</strain>
    </source>
</reference>
<dbReference type="NCBIfam" id="TIGR00437">
    <property type="entry name" value="feoB"/>
    <property type="match status" value="1"/>
</dbReference>
<dbReference type="Gene3D" id="1.10.287.1770">
    <property type="match status" value="1"/>
</dbReference>
<comment type="caution">
    <text evidence="18">The sequence shown here is derived from an EMBL/GenBank/DDBJ whole genome shotgun (WGS) entry which is preliminary data.</text>
</comment>
<feature type="binding site" evidence="14">
    <location>
        <begin position="36"/>
        <end position="40"/>
    </location>
    <ligand>
        <name>GTP</name>
        <dbReference type="ChEBI" id="CHEBI:37565"/>
        <label>1</label>
    </ligand>
</feature>
<evidence type="ECO:0000256" key="2">
    <source>
        <dbReference type="ARBA" id="ARBA00022448"/>
    </source>
</evidence>
<feature type="transmembrane region" description="Helical" evidence="16">
    <location>
        <begin position="601"/>
        <end position="623"/>
    </location>
</feature>
<evidence type="ECO:0000256" key="10">
    <source>
        <dbReference type="ARBA" id="ARBA00023065"/>
    </source>
</evidence>
<feature type="binding site" evidence="14">
    <location>
        <begin position="146"/>
        <end position="148"/>
    </location>
    <ligand>
        <name>GTP</name>
        <dbReference type="ChEBI" id="CHEBI:37565"/>
        <label>1</label>
    </ligand>
</feature>
<protein>
    <recommendedName>
        <fullName evidence="13 16">Ferrous iron transport protein B</fullName>
    </recommendedName>
</protein>
<evidence type="ECO:0000259" key="17">
    <source>
        <dbReference type="PROSITE" id="PS51711"/>
    </source>
</evidence>
<feature type="binding site" evidence="15">
    <location>
        <position position="26"/>
    </location>
    <ligand>
        <name>Mg(2+)</name>
        <dbReference type="ChEBI" id="CHEBI:18420"/>
        <label>2</label>
    </ligand>
</feature>
<comment type="function">
    <text evidence="16">Probable transporter of a GTP-driven Fe(2+) uptake system.</text>
</comment>
<evidence type="ECO:0000256" key="9">
    <source>
        <dbReference type="ARBA" id="ARBA00023004"/>
    </source>
</evidence>
<dbReference type="GO" id="GO:0005525">
    <property type="term" value="F:GTP binding"/>
    <property type="evidence" value="ECO:0007669"/>
    <property type="project" value="UniProtKB-KW"/>
</dbReference>
<dbReference type="GO" id="GO:0015093">
    <property type="term" value="F:ferrous iron transmembrane transporter activity"/>
    <property type="evidence" value="ECO:0007669"/>
    <property type="project" value="UniProtKB-UniRule"/>
</dbReference>
<organism evidence="18 19">
    <name type="scientific">Syntrophorhabdus aromaticivorans</name>
    <dbReference type="NCBI Taxonomy" id="328301"/>
    <lineage>
        <taxon>Bacteria</taxon>
        <taxon>Pseudomonadati</taxon>
        <taxon>Thermodesulfobacteriota</taxon>
        <taxon>Syntrophorhabdia</taxon>
        <taxon>Syntrophorhabdales</taxon>
        <taxon>Syntrophorhabdaceae</taxon>
        <taxon>Syntrophorhabdus</taxon>
    </lineage>
</organism>
<keyword evidence="8 16" id="KW-1133">Transmembrane helix</keyword>
<name>A0A971M4H9_9BACT</name>
<keyword evidence="15" id="KW-0460">Magnesium</keyword>
<dbReference type="InterPro" id="IPR011642">
    <property type="entry name" value="Gate_dom"/>
</dbReference>
<keyword evidence="12 16" id="KW-0472">Membrane</keyword>
<keyword evidence="7 14" id="KW-0547">Nucleotide-binding</keyword>
<feature type="binding site" evidence="14">
    <location>
        <begin position="11"/>
        <end position="18"/>
    </location>
    <ligand>
        <name>GTP</name>
        <dbReference type="ChEBI" id="CHEBI:37565"/>
        <label>1</label>
    </ligand>
</feature>
<keyword evidence="2 16" id="KW-0813">Transport</keyword>
<dbReference type="InterPro" id="IPR003373">
    <property type="entry name" value="Fe2_transport_prot-B"/>
</dbReference>
<evidence type="ECO:0000313" key="19">
    <source>
        <dbReference type="Proteomes" id="UP000777265"/>
    </source>
</evidence>
<feature type="transmembrane region" description="Helical" evidence="16">
    <location>
        <begin position="515"/>
        <end position="536"/>
    </location>
</feature>
<feature type="binding site" evidence="15">
    <location>
        <position position="25"/>
    </location>
    <ligand>
        <name>Mg(2+)</name>
        <dbReference type="ChEBI" id="CHEBI:18420"/>
        <label>2</label>
    </ligand>
</feature>
<dbReference type="Pfam" id="PF07664">
    <property type="entry name" value="FeoB_C"/>
    <property type="match status" value="1"/>
</dbReference>
<dbReference type="Pfam" id="PF02421">
    <property type="entry name" value="FeoB_N"/>
    <property type="match status" value="1"/>
</dbReference>
<dbReference type="AlphaFoldDB" id="A0A971M4H9"/>
<dbReference type="PANTHER" id="PTHR43185:SF1">
    <property type="entry name" value="FE(2+) TRANSPORTER FEOB"/>
    <property type="match status" value="1"/>
</dbReference>
<evidence type="ECO:0000256" key="4">
    <source>
        <dbReference type="ARBA" id="ARBA00022496"/>
    </source>
</evidence>
<dbReference type="Pfam" id="PF17910">
    <property type="entry name" value="FeoB_Cyto"/>
    <property type="match status" value="1"/>
</dbReference>
<dbReference type="EMBL" id="JAAYEE010000147">
    <property type="protein sequence ID" value="NLW35610.1"/>
    <property type="molecule type" value="Genomic_DNA"/>
</dbReference>
<dbReference type="FunFam" id="3.40.50.300:FF:000426">
    <property type="entry name" value="Ferrous iron transport protein B"/>
    <property type="match status" value="1"/>
</dbReference>
<evidence type="ECO:0000256" key="11">
    <source>
        <dbReference type="ARBA" id="ARBA00023134"/>
    </source>
</evidence>
<accession>A0A971M4H9</accession>
<dbReference type="GO" id="GO:0005886">
    <property type="term" value="C:plasma membrane"/>
    <property type="evidence" value="ECO:0007669"/>
    <property type="project" value="UniProtKB-SubCell"/>
</dbReference>
<dbReference type="Gene3D" id="3.40.50.300">
    <property type="entry name" value="P-loop containing nucleotide triphosphate hydrolases"/>
    <property type="match status" value="1"/>
</dbReference>
<keyword evidence="4 16" id="KW-0410">Iron transport</keyword>
<gene>
    <name evidence="18" type="primary">feoB</name>
    <name evidence="18" type="ORF">GXY80_09050</name>
</gene>
<feature type="binding site" evidence="14">
    <location>
        <begin position="117"/>
        <end position="120"/>
    </location>
    <ligand>
        <name>GTP</name>
        <dbReference type="ChEBI" id="CHEBI:37565"/>
        <label>1</label>
    </ligand>
</feature>
<dbReference type="Pfam" id="PF07670">
    <property type="entry name" value="Gate"/>
    <property type="match status" value="2"/>
</dbReference>
<feature type="domain" description="FeoB-type G" evidence="17">
    <location>
        <begin position="4"/>
        <end position="166"/>
    </location>
</feature>
<feature type="transmembrane region" description="Helical" evidence="16">
    <location>
        <begin position="288"/>
        <end position="306"/>
    </location>
</feature>
<keyword evidence="10" id="KW-0406">Ion transport</keyword>
<dbReference type="InterPro" id="IPR011640">
    <property type="entry name" value="Fe2_transport_prot_B_C"/>
</dbReference>
<dbReference type="InterPro" id="IPR005225">
    <property type="entry name" value="Small_GTP-bd"/>
</dbReference>
<reference evidence="18" key="2">
    <citation type="submission" date="2020-01" db="EMBL/GenBank/DDBJ databases">
        <authorList>
            <person name="Campanaro S."/>
        </authorList>
    </citation>
    <scope>NUCLEOTIDE SEQUENCE</scope>
    <source>
        <strain evidence="18">AS06rmzACSIP_7</strain>
    </source>
</reference>
<dbReference type="InterPro" id="IPR006073">
    <property type="entry name" value="GTP-bd"/>
</dbReference>